<protein>
    <submittedName>
        <fullName evidence="2">Uncharacterized protein</fullName>
    </submittedName>
</protein>
<evidence type="ECO:0000256" key="1">
    <source>
        <dbReference type="SAM" id="MobiDB-lite"/>
    </source>
</evidence>
<reference evidence="2 3" key="1">
    <citation type="submission" date="2018-08" db="EMBL/GenBank/DDBJ databases">
        <title>Thalassotalea euphylliae genome.</title>
        <authorList>
            <person name="Summers S."/>
            <person name="Rice S.A."/>
            <person name="Freckelton M.L."/>
            <person name="Nedved B.T."/>
            <person name="Hadfield M.G."/>
        </authorList>
    </citation>
    <scope>NUCLEOTIDE SEQUENCE [LARGE SCALE GENOMIC DNA]</scope>
    <source>
        <strain evidence="2 3">H2</strain>
    </source>
</reference>
<dbReference type="EMBL" id="QUOV01000001">
    <property type="protein sequence ID" value="REL36887.1"/>
    <property type="molecule type" value="Genomic_DNA"/>
</dbReference>
<dbReference type="SUPFAM" id="SSF52540">
    <property type="entry name" value="P-loop containing nucleoside triphosphate hydrolases"/>
    <property type="match status" value="1"/>
</dbReference>
<feature type="compositionally biased region" description="Low complexity" evidence="1">
    <location>
        <begin position="1"/>
        <end position="17"/>
    </location>
</feature>
<accession>A0A3E0UJS7</accession>
<organism evidence="2 3">
    <name type="scientific">Thalassotalea euphylliae</name>
    <dbReference type="NCBI Taxonomy" id="1655234"/>
    <lineage>
        <taxon>Bacteria</taxon>
        <taxon>Pseudomonadati</taxon>
        <taxon>Pseudomonadota</taxon>
        <taxon>Gammaproteobacteria</taxon>
        <taxon>Alteromonadales</taxon>
        <taxon>Colwelliaceae</taxon>
        <taxon>Thalassotalea</taxon>
    </lineage>
</organism>
<gene>
    <name evidence="2" type="ORF">DXX92_17085</name>
</gene>
<evidence type="ECO:0000313" key="2">
    <source>
        <dbReference type="EMBL" id="REL36887.1"/>
    </source>
</evidence>
<dbReference type="Proteomes" id="UP000256999">
    <property type="component" value="Unassembled WGS sequence"/>
</dbReference>
<feature type="compositionally biased region" description="Polar residues" evidence="1">
    <location>
        <begin position="18"/>
        <end position="27"/>
    </location>
</feature>
<name>A0A3E0UJS7_9GAMM</name>
<sequence>MTIINSDSSNIDFSGNDTSSNTCSSNRVSKKAVQPSSSAQSATQVQRDNLTQPILVDEDRPLNQANYLLHRFEPATALFTYIKTSQPKLNAASFIDGREDFSVDKTCYQVPAAQIVSSFTANETPFARFIFHIGFCGSTLMAKTLAYHQAKVLCYKEPQVLIDLAELKATNHLLYRQTASWQRYITFTLQQLAKRFTAEQQVVIKPSNWANSLLPDLAALIPGSRAVFMSMPKQAYLVAIFRGGKERIAFIYRLRAHLLRVLPEYQSLAVKIDNSGQDILWQVAKSCLLVYRLQHLLFSRAQQLLPSKQWQTLDYQEFVNTPHETLLQVNNTLQLGLTSNELELAQAASFQRHAKAPSESYQSSEKTTIDEQVYAYYQDAIEVSLTWDANLNHELTDARQQIA</sequence>
<dbReference type="AlphaFoldDB" id="A0A3E0UJS7"/>
<comment type="caution">
    <text evidence="2">The sequence shown here is derived from an EMBL/GenBank/DDBJ whole genome shotgun (WGS) entry which is preliminary data.</text>
</comment>
<dbReference type="InterPro" id="IPR027417">
    <property type="entry name" value="P-loop_NTPase"/>
</dbReference>
<proteinExistence type="predicted"/>
<dbReference type="Gene3D" id="3.40.50.300">
    <property type="entry name" value="P-loop containing nucleotide triphosphate hydrolases"/>
    <property type="match status" value="1"/>
</dbReference>
<feature type="region of interest" description="Disordered" evidence="1">
    <location>
        <begin position="1"/>
        <end position="46"/>
    </location>
</feature>
<evidence type="ECO:0000313" key="3">
    <source>
        <dbReference type="Proteomes" id="UP000256999"/>
    </source>
</evidence>
<feature type="compositionally biased region" description="Polar residues" evidence="1">
    <location>
        <begin position="34"/>
        <end position="46"/>
    </location>
</feature>